<evidence type="ECO:0000313" key="2">
    <source>
        <dbReference type="Proteomes" id="UP000015559"/>
    </source>
</evidence>
<dbReference type="EMBL" id="AP013066">
    <property type="protein sequence ID" value="BAN35342.1"/>
    <property type="molecule type" value="Genomic_DNA"/>
</dbReference>
<keyword evidence="2" id="KW-1185">Reference proteome</keyword>
<dbReference type="RefSeq" id="WP_023506883.1">
    <property type="nucleotide sequence ID" value="NC_022357.1"/>
</dbReference>
<evidence type="ECO:0000313" key="1">
    <source>
        <dbReference type="EMBL" id="BAN35342.1"/>
    </source>
</evidence>
<reference evidence="1 2" key="1">
    <citation type="journal article" date="2012" name="Appl. Environ. Microbiol.">
        <title>Draft genome sequence of a psychrotolerant sulfur-oxidizing bacterium, Sulfuricella denitrificans skB26, and proteomic insights into cold adaptation.</title>
        <authorList>
            <person name="Watanabe T."/>
            <person name="Kojima H."/>
            <person name="Fukui M."/>
        </authorList>
    </citation>
    <scope>NUCLEOTIDE SEQUENCE [LARGE SCALE GENOMIC DNA]</scope>
    <source>
        <strain evidence="2">skB26</strain>
    </source>
</reference>
<dbReference type="eggNOG" id="ENOG502ZDZE">
    <property type="taxonomic scope" value="Bacteria"/>
</dbReference>
<dbReference type="HOGENOM" id="CLU_1834145_0_0_4"/>
<proteinExistence type="predicted"/>
<accession>S6B3X5</accession>
<protein>
    <submittedName>
        <fullName evidence="1">Uncharacterized protein</fullName>
    </submittedName>
</protein>
<dbReference type="KEGG" id="sdr:SCD_n01520"/>
<name>S6B3X5_SULDS</name>
<sequence>MNNPKRMPHFSYNLSSPSQKDFGYIVADDTLFHRVSNFEDFYRALGYTDEIRMAGSILPDEFVWDRYTRDNAAKSVQCLQSQITVYLMNQSERFRKEFGSEYANMIGQCFSGQMDDSDFCVNCPMHPRLISLSSQRSHPV</sequence>
<dbReference type="Proteomes" id="UP000015559">
    <property type="component" value="Chromosome"/>
</dbReference>
<organism evidence="1 2">
    <name type="scientific">Sulfuricella denitrificans (strain DSM 22764 / NBRC 105220 / skB26)</name>
    <dbReference type="NCBI Taxonomy" id="1163617"/>
    <lineage>
        <taxon>Bacteria</taxon>
        <taxon>Pseudomonadati</taxon>
        <taxon>Pseudomonadota</taxon>
        <taxon>Betaproteobacteria</taxon>
        <taxon>Nitrosomonadales</taxon>
        <taxon>Sulfuricellaceae</taxon>
        <taxon>Sulfuricella</taxon>
    </lineage>
</organism>
<dbReference type="AlphaFoldDB" id="S6B3X5"/>
<gene>
    <name evidence="1" type="ORF">SCD_n01520</name>
</gene>